<dbReference type="Proteomes" id="UP000887116">
    <property type="component" value="Unassembled WGS sequence"/>
</dbReference>
<reference evidence="1" key="1">
    <citation type="submission" date="2020-07" db="EMBL/GenBank/DDBJ databases">
        <title>Multicomponent nature underlies the extraordinary mechanical properties of spider dragline silk.</title>
        <authorList>
            <person name="Kono N."/>
            <person name="Nakamura H."/>
            <person name="Mori M."/>
            <person name="Yoshida Y."/>
            <person name="Ohtoshi R."/>
            <person name="Malay A.D."/>
            <person name="Moran D.A.P."/>
            <person name="Tomita M."/>
            <person name="Numata K."/>
            <person name="Arakawa K."/>
        </authorList>
    </citation>
    <scope>NUCLEOTIDE SEQUENCE</scope>
</reference>
<organism evidence="1 2">
    <name type="scientific">Trichonephila clavata</name>
    <name type="common">Joro spider</name>
    <name type="synonym">Nephila clavata</name>
    <dbReference type="NCBI Taxonomy" id="2740835"/>
    <lineage>
        <taxon>Eukaryota</taxon>
        <taxon>Metazoa</taxon>
        <taxon>Ecdysozoa</taxon>
        <taxon>Arthropoda</taxon>
        <taxon>Chelicerata</taxon>
        <taxon>Arachnida</taxon>
        <taxon>Araneae</taxon>
        <taxon>Araneomorphae</taxon>
        <taxon>Entelegynae</taxon>
        <taxon>Araneoidea</taxon>
        <taxon>Nephilidae</taxon>
        <taxon>Trichonephila</taxon>
    </lineage>
</organism>
<sequence>MSEAKKKRWQYSVDYIQYGFIENPTNPSSPMCFICQKIFSNEAMKLPRFQDHLNKIHPDKKDKDMTYFIDMKRKFQNQRTISTCFSSASKQNVDGLQASYDISLLISKTGKPHTIREYLILPAVKEVITTADIIQKIPVRNSSVQRRIDEMAEHIEESLCNHLQNMSIFNSAG</sequence>
<dbReference type="PANTHER" id="PTHR45913">
    <property type="entry name" value="EPM2A-INTERACTING PROTEIN 1"/>
    <property type="match status" value="1"/>
</dbReference>
<keyword evidence="2" id="KW-1185">Reference proteome</keyword>
<evidence type="ECO:0000313" key="1">
    <source>
        <dbReference type="EMBL" id="GFQ84436.1"/>
    </source>
</evidence>
<proteinExistence type="predicted"/>
<dbReference type="PANTHER" id="PTHR45913:SF22">
    <property type="entry name" value="SCAN BOX DOMAIN-CONTAINING PROTEIN"/>
    <property type="match status" value="1"/>
</dbReference>
<dbReference type="EMBL" id="BMAO01002929">
    <property type="protein sequence ID" value="GFQ84436.1"/>
    <property type="molecule type" value="Genomic_DNA"/>
</dbReference>
<evidence type="ECO:0000313" key="2">
    <source>
        <dbReference type="Proteomes" id="UP000887116"/>
    </source>
</evidence>
<dbReference type="OrthoDB" id="6432110at2759"/>
<name>A0A8X6KUD0_TRICU</name>
<comment type="caution">
    <text evidence="1">The sequence shown here is derived from an EMBL/GenBank/DDBJ whole genome shotgun (WGS) entry which is preliminary data.</text>
</comment>
<protein>
    <submittedName>
        <fullName evidence="1">SCAN domain-containing protein 3</fullName>
    </submittedName>
</protein>
<dbReference type="AlphaFoldDB" id="A0A8X6KUD0"/>
<accession>A0A8X6KUD0</accession>
<gene>
    <name evidence="1" type="primary">X975_14097</name>
    <name evidence="1" type="ORF">TNCT_514331</name>
</gene>